<dbReference type="Gene3D" id="1.10.10.10">
    <property type="entry name" value="Winged helix-like DNA-binding domain superfamily/Winged helix DNA-binding domain"/>
    <property type="match status" value="1"/>
</dbReference>
<dbReference type="PANTHER" id="PTHR43133">
    <property type="entry name" value="RNA POLYMERASE ECF-TYPE SIGMA FACTO"/>
    <property type="match status" value="1"/>
</dbReference>
<proteinExistence type="inferred from homology"/>
<dbReference type="InterPro" id="IPR036388">
    <property type="entry name" value="WH-like_DNA-bd_sf"/>
</dbReference>
<protein>
    <submittedName>
        <fullName evidence="7">RNA polymerase subunit sigma-70</fullName>
    </submittedName>
</protein>
<evidence type="ECO:0000256" key="3">
    <source>
        <dbReference type="ARBA" id="ARBA00023082"/>
    </source>
</evidence>
<keyword evidence="2" id="KW-0805">Transcription regulation</keyword>
<dbReference type="AlphaFoldDB" id="A0A329LU68"/>
<dbReference type="GO" id="GO:0006352">
    <property type="term" value="P:DNA-templated transcription initiation"/>
    <property type="evidence" value="ECO:0007669"/>
    <property type="project" value="InterPro"/>
</dbReference>
<dbReference type="Pfam" id="PF08281">
    <property type="entry name" value="Sigma70_r4_2"/>
    <property type="match status" value="1"/>
</dbReference>
<dbReference type="Proteomes" id="UP000250369">
    <property type="component" value="Unassembled WGS sequence"/>
</dbReference>
<dbReference type="NCBIfam" id="TIGR02937">
    <property type="entry name" value="sigma70-ECF"/>
    <property type="match status" value="1"/>
</dbReference>
<evidence type="ECO:0000313" key="8">
    <source>
        <dbReference type="Proteomes" id="UP000250369"/>
    </source>
</evidence>
<organism evidence="7 8">
    <name type="scientific">Paenibacillus contaminans</name>
    <dbReference type="NCBI Taxonomy" id="450362"/>
    <lineage>
        <taxon>Bacteria</taxon>
        <taxon>Bacillati</taxon>
        <taxon>Bacillota</taxon>
        <taxon>Bacilli</taxon>
        <taxon>Bacillales</taxon>
        <taxon>Paenibacillaceae</taxon>
        <taxon>Paenibacillus</taxon>
    </lineage>
</organism>
<reference evidence="7 8" key="1">
    <citation type="journal article" date="2009" name="Int. J. Syst. Evol. Microbiol.">
        <title>Paenibacillus contaminans sp. nov., isolated from a contaminated laboratory plate.</title>
        <authorList>
            <person name="Chou J.H."/>
            <person name="Lee J.H."/>
            <person name="Lin M.C."/>
            <person name="Chang P.S."/>
            <person name="Arun A.B."/>
            <person name="Young C.C."/>
            <person name="Chen W.M."/>
        </authorList>
    </citation>
    <scope>NUCLEOTIDE SEQUENCE [LARGE SCALE GENOMIC DNA]</scope>
    <source>
        <strain evidence="7 8">CKOBP-6</strain>
    </source>
</reference>
<keyword evidence="4" id="KW-0804">Transcription</keyword>
<dbReference type="InterPro" id="IPR013324">
    <property type="entry name" value="RNA_pol_sigma_r3/r4-like"/>
</dbReference>
<dbReference type="InterPro" id="IPR013249">
    <property type="entry name" value="RNA_pol_sigma70_r4_t2"/>
</dbReference>
<feature type="domain" description="RNA polymerase sigma-70 region 2" evidence="5">
    <location>
        <begin position="15"/>
        <end position="76"/>
    </location>
</feature>
<evidence type="ECO:0000256" key="4">
    <source>
        <dbReference type="ARBA" id="ARBA00023163"/>
    </source>
</evidence>
<keyword evidence="3" id="KW-0731">Sigma factor</keyword>
<evidence type="ECO:0000256" key="2">
    <source>
        <dbReference type="ARBA" id="ARBA00023015"/>
    </source>
</evidence>
<dbReference type="OrthoDB" id="9794508at2"/>
<comment type="caution">
    <text evidence="7">The sequence shown here is derived from an EMBL/GenBank/DDBJ whole genome shotgun (WGS) entry which is preliminary data.</text>
</comment>
<feature type="domain" description="RNA polymerase sigma factor 70 region 4 type 2" evidence="6">
    <location>
        <begin position="111"/>
        <end position="163"/>
    </location>
</feature>
<dbReference type="SUPFAM" id="SSF88946">
    <property type="entry name" value="Sigma2 domain of RNA polymerase sigma factors"/>
    <property type="match status" value="1"/>
</dbReference>
<dbReference type="GO" id="GO:0016987">
    <property type="term" value="F:sigma factor activity"/>
    <property type="evidence" value="ECO:0007669"/>
    <property type="project" value="UniProtKB-KW"/>
</dbReference>
<dbReference type="PANTHER" id="PTHR43133:SF46">
    <property type="entry name" value="RNA POLYMERASE SIGMA-70 FACTOR ECF SUBFAMILY"/>
    <property type="match status" value="1"/>
</dbReference>
<keyword evidence="8" id="KW-1185">Reference proteome</keyword>
<accession>A0A329LU68</accession>
<dbReference type="EMBL" id="QMFB01000037">
    <property type="protein sequence ID" value="RAV11525.1"/>
    <property type="molecule type" value="Genomic_DNA"/>
</dbReference>
<evidence type="ECO:0000259" key="5">
    <source>
        <dbReference type="Pfam" id="PF04542"/>
    </source>
</evidence>
<sequence>MRYINQLDYSNYRRIVERYWKDVWNYAFFITKHYEWCDDIAQDVFFQAYKHLSTFRGQSTVKTWLLKITRNISFNYKKAAFFKKVTLIGLVAPNQTSPSAEEQFFKNDLSDQIWERVLHLKPVWREVLILDAAYQLSTKEIAHLLGIGEGAVKSRIHRARLKMSKMLKEEADYETE</sequence>
<evidence type="ECO:0000259" key="6">
    <source>
        <dbReference type="Pfam" id="PF08281"/>
    </source>
</evidence>
<dbReference type="InterPro" id="IPR013325">
    <property type="entry name" value="RNA_pol_sigma_r2"/>
</dbReference>
<dbReference type="Pfam" id="PF04542">
    <property type="entry name" value="Sigma70_r2"/>
    <property type="match status" value="1"/>
</dbReference>
<evidence type="ECO:0000313" key="7">
    <source>
        <dbReference type="EMBL" id="RAV11525.1"/>
    </source>
</evidence>
<evidence type="ECO:0000256" key="1">
    <source>
        <dbReference type="ARBA" id="ARBA00010641"/>
    </source>
</evidence>
<dbReference type="CDD" id="cd06171">
    <property type="entry name" value="Sigma70_r4"/>
    <property type="match status" value="1"/>
</dbReference>
<comment type="similarity">
    <text evidence="1">Belongs to the sigma-70 factor family. ECF subfamily.</text>
</comment>
<name>A0A329LU68_9BACL</name>
<dbReference type="SUPFAM" id="SSF88659">
    <property type="entry name" value="Sigma3 and sigma4 domains of RNA polymerase sigma factors"/>
    <property type="match status" value="1"/>
</dbReference>
<dbReference type="InterPro" id="IPR039425">
    <property type="entry name" value="RNA_pol_sigma-70-like"/>
</dbReference>
<dbReference type="Gene3D" id="1.10.1740.10">
    <property type="match status" value="1"/>
</dbReference>
<dbReference type="InterPro" id="IPR014284">
    <property type="entry name" value="RNA_pol_sigma-70_dom"/>
</dbReference>
<gene>
    <name evidence="7" type="ORF">DQG23_36285</name>
</gene>
<dbReference type="GO" id="GO:0003677">
    <property type="term" value="F:DNA binding"/>
    <property type="evidence" value="ECO:0007669"/>
    <property type="project" value="InterPro"/>
</dbReference>
<dbReference type="InterPro" id="IPR007627">
    <property type="entry name" value="RNA_pol_sigma70_r2"/>
</dbReference>